<dbReference type="InterPro" id="IPR038938">
    <property type="entry name" value="D27-like"/>
</dbReference>
<evidence type="ECO:0000313" key="2">
    <source>
        <dbReference type="EMBL" id="KAG0487305.1"/>
    </source>
</evidence>
<proteinExistence type="predicted"/>
<dbReference type="EMBL" id="JADCNM010000004">
    <property type="protein sequence ID" value="KAG0487305.1"/>
    <property type="molecule type" value="Genomic_DNA"/>
</dbReference>
<name>A0A835RFS6_VANPL</name>
<gene>
    <name evidence="2" type="ORF">HPP92_009400</name>
</gene>
<protein>
    <recommendedName>
        <fullName evidence="1">Beta-carotene isomerase D27-like C-terminal domain-containing protein</fullName>
    </recommendedName>
</protein>
<dbReference type="Proteomes" id="UP000639772">
    <property type="component" value="Unassembled WGS sequence"/>
</dbReference>
<dbReference type="Pfam" id="PF13225">
    <property type="entry name" value="D27-like_C"/>
    <property type="match status" value="1"/>
</dbReference>
<comment type="caution">
    <text evidence="2">The sequence shown here is derived from an EMBL/GenBank/DDBJ whole genome shotgun (WGS) entry which is preliminary data.</text>
</comment>
<dbReference type="GO" id="GO:1901601">
    <property type="term" value="P:strigolactone biosynthetic process"/>
    <property type="evidence" value="ECO:0007669"/>
    <property type="project" value="TreeGrafter"/>
</dbReference>
<dbReference type="PANTHER" id="PTHR33591:SF1">
    <property type="entry name" value="BETA-CAROTENE ISOMERASE D27, CHLOROPLASTIC"/>
    <property type="match status" value="1"/>
</dbReference>
<dbReference type="InterPro" id="IPR025114">
    <property type="entry name" value="D27-like_C"/>
</dbReference>
<sequence>MCSPSSSPHNNIHKMCMKTCLLLHHGRSLTPLRAIPWPTHEPPMRTHHPFVVLAKAKGAHLPTIHVDGWFARLAIAQLSRKERLKEGYEGLVEAAAIIARRNTVEEQQEMVEEALKKAFPQALLSLIRAIVPSSKFSREFFAMFTTMFFSWLVGHCEVKEAQFQEKRERNVVYIPKCRFLEATNCAGMCTNLCKLPSQKFIRESLGMPTYMVPSKLSTLP</sequence>
<organism evidence="2 3">
    <name type="scientific">Vanilla planifolia</name>
    <name type="common">Vanilla</name>
    <dbReference type="NCBI Taxonomy" id="51239"/>
    <lineage>
        <taxon>Eukaryota</taxon>
        <taxon>Viridiplantae</taxon>
        <taxon>Streptophyta</taxon>
        <taxon>Embryophyta</taxon>
        <taxon>Tracheophyta</taxon>
        <taxon>Spermatophyta</taxon>
        <taxon>Magnoliopsida</taxon>
        <taxon>Liliopsida</taxon>
        <taxon>Asparagales</taxon>
        <taxon>Orchidaceae</taxon>
        <taxon>Vanilloideae</taxon>
        <taxon>Vanilleae</taxon>
        <taxon>Vanilla</taxon>
    </lineage>
</organism>
<evidence type="ECO:0000313" key="3">
    <source>
        <dbReference type="Proteomes" id="UP000639772"/>
    </source>
</evidence>
<feature type="domain" description="Beta-carotene isomerase D27-like C-terminal" evidence="1">
    <location>
        <begin position="151"/>
        <end position="213"/>
    </location>
</feature>
<reference evidence="2 3" key="1">
    <citation type="journal article" date="2020" name="Nat. Food">
        <title>A phased Vanilla planifolia genome enables genetic improvement of flavour and production.</title>
        <authorList>
            <person name="Hasing T."/>
            <person name="Tang H."/>
            <person name="Brym M."/>
            <person name="Khazi F."/>
            <person name="Huang T."/>
            <person name="Chambers A.H."/>
        </authorList>
    </citation>
    <scope>NUCLEOTIDE SEQUENCE [LARGE SCALE GENOMIC DNA]</scope>
    <source>
        <tissue evidence="2">Leaf</tissue>
    </source>
</reference>
<dbReference type="GO" id="GO:0009536">
    <property type="term" value="C:plastid"/>
    <property type="evidence" value="ECO:0007669"/>
    <property type="project" value="TreeGrafter"/>
</dbReference>
<dbReference type="GO" id="GO:0016859">
    <property type="term" value="F:cis-trans isomerase activity"/>
    <property type="evidence" value="ECO:0007669"/>
    <property type="project" value="TreeGrafter"/>
</dbReference>
<dbReference type="AlphaFoldDB" id="A0A835RFS6"/>
<evidence type="ECO:0000259" key="1">
    <source>
        <dbReference type="Pfam" id="PF13225"/>
    </source>
</evidence>
<dbReference type="PANTHER" id="PTHR33591">
    <property type="entry name" value="BETA-CAROTENE ISOMERASE D27"/>
    <property type="match status" value="1"/>
</dbReference>
<accession>A0A835RFS6</accession>
<dbReference type="GO" id="GO:0005506">
    <property type="term" value="F:iron ion binding"/>
    <property type="evidence" value="ECO:0007669"/>
    <property type="project" value="InterPro"/>
</dbReference>
<dbReference type="OrthoDB" id="416096at2759"/>